<sequence>MFSDIRVDSRRSSVLGKTYKLGTKVGSGVVGLVGKTAADVLKQQIKAPVDNRNNDVTLADSQGGAVKTSLQNASSLGRSTGTSIGKKFGSKVDTKVNNVARRALKQPTKAQVNSLTSRVVGARSKRQARRQVYKELATGKTAPARAARRVVNWAARNVAGIISRIIGLVVAKISGAVLAICIILTLVMLVLSLISSFLPSWITGIEETKKEAEATVAVAGVVANGMGNDYPYKDRTYNTVNSATNYYFGNCTDFVIWRVNRDDGVLHEPWKHVKDNTTPDGGNGYEWGADTALPGWVNVTKPSPGDIISFQRGSQGGRWSSEFGHVAYIGQVSVNGSITVENYGTGEYFITNYTADALSQLVSTGQAIIKHNPHSKLKIKKIGGSSIVDPGGGYGGVGGPLTPDAAKAAAKSMLPAYGWGEGQYQCLEIMWTRESNWNYAAENPGSGAYGIPQSLPADKMGSIAPDWRTNAVTQIKWGLGYIKERYGSPCEAWAWWQAHNWY</sequence>
<protein>
    <submittedName>
        <fullName evidence="3">CHAP domain-containing protein</fullName>
    </submittedName>
</protein>
<keyword evidence="1" id="KW-0812">Transmembrane</keyword>
<dbReference type="EMBL" id="CP097095">
    <property type="protein sequence ID" value="UQF79756.1"/>
    <property type="molecule type" value="Genomic_DNA"/>
</dbReference>
<proteinExistence type="predicted"/>
<dbReference type="AlphaFoldDB" id="A0A9E7DC86"/>
<feature type="transmembrane region" description="Helical" evidence="1">
    <location>
        <begin position="173"/>
        <end position="198"/>
    </location>
</feature>
<dbReference type="Proteomes" id="UP000830236">
    <property type="component" value="Chromosome"/>
</dbReference>
<dbReference type="InterPro" id="IPR007921">
    <property type="entry name" value="CHAP_dom"/>
</dbReference>
<organism evidence="3 4">
    <name type="scientific">Actinomyces graevenitzii</name>
    <dbReference type="NCBI Taxonomy" id="55565"/>
    <lineage>
        <taxon>Bacteria</taxon>
        <taxon>Bacillati</taxon>
        <taxon>Actinomycetota</taxon>
        <taxon>Actinomycetes</taxon>
        <taxon>Actinomycetales</taxon>
        <taxon>Actinomycetaceae</taxon>
        <taxon>Actinomyces</taxon>
    </lineage>
</organism>
<dbReference type="InterPro" id="IPR023346">
    <property type="entry name" value="Lysozyme-like_dom_sf"/>
</dbReference>
<reference evidence="3" key="1">
    <citation type="submission" date="2022-05" db="EMBL/GenBank/DDBJ databases">
        <title>Using nanopore sequencing to obtain complete genomes from saliva samples.</title>
        <authorList>
            <person name="Baker J.L."/>
        </authorList>
    </citation>
    <scope>NUCLEOTIDE SEQUENCE</scope>
    <source>
        <strain evidence="3">JCVI-JB-Ag32</strain>
    </source>
</reference>
<evidence type="ECO:0000313" key="3">
    <source>
        <dbReference type="EMBL" id="UQF79756.1"/>
    </source>
</evidence>
<evidence type="ECO:0000259" key="2">
    <source>
        <dbReference type="PROSITE" id="PS50911"/>
    </source>
</evidence>
<dbReference type="KEGG" id="agh:M3I41_00280"/>
<dbReference type="Pfam" id="PF05257">
    <property type="entry name" value="CHAP"/>
    <property type="match status" value="1"/>
</dbReference>
<dbReference type="SUPFAM" id="SSF53955">
    <property type="entry name" value="Lysozyme-like"/>
    <property type="match status" value="1"/>
</dbReference>
<accession>A0A9E7DC86</accession>
<evidence type="ECO:0000256" key="1">
    <source>
        <dbReference type="SAM" id="Phobius"/>
    </source>
</evidence>
<keyword evidence="1" id="KW-0472">Membrane</keyword>
<dbReference type="Gene3D" id="3.90.1720.10">
    <property type="entry name" value="endopeptidase domain like (from Nostoc punctiforme)"/>
    <property type="match status" value="1"/>
</dbReference>
<feature type="domain" description="Peptidase C51" evidence="2">
    <location>
        <begin position="226"/>
        <end position="370"/>
    </location>
</feature>
<dbReference type="InterPro" id="IPR038765">
    <property type="entry name" value="Papain-like_cys_pep_sf"/>
</dbReference>
<keyword evidence="1" id="KW-1133">Transmembrane helix</keyword>
<name>A0A9E7DC86_9ACTO</name>
<evidence type="ECO:0000313" key="4">
    <source>
        <dbReference type="Proteomes" id="UP000830236"/>
    </source>
</evidence>
<dbReference type="SUPFAM" id="SSF54001">
    <property type="entry name" value="Cysteine proteinases"/>
    <property type="match status" value="1"/>
</dbReference>
<dbReference type="PROSITE" id="PS50911">
    <property type="entry name" value="CHAP"/>
    <property type="match status" value="1"/>
</dbReference>
<gene>
    <name evidence="3" type="ORF">M3I41_00280</name>
</gene>